<evidence type="ECO:0000313" key="2">
    <source>
        <dbReference type="EMBL" id="KAG8370973.1"/>
    </source>
</evidence>
<feature type="region of interest" description="Disordered" evidence="1">
    <location>
        <begin position="1"/>
        <end position="57"/>
    </location>
</feature>
<comment type="caution">
    <text evidence="2">The sequence shown here is derived from an EMBL/GenBank/DDBJ whole genome shotgun (WGS) entry which is preliminary data.</text>
</comment>
<dbReference type="EMBL" id="WHWC01000013">
    <property type="protein sequence ID" value="KAG8370973.1"/>
    <property type="molecule type" value="Genomic_DNA"/>
</dbReference>
<keyword evidence="3" id="KW-1185">Reference proteome</keyword>
<dbReference type="Proteomes" id="UP000826271">
    <property type="component" value="Unassembled WGS sequence"/>
</dbReference>
<dbReference type="PANTHER" id="PTHR35468">
    <property type="entry name" value="MYOSIN-LIKE PROTEIN"/>
    <property type="match status" value="1"/>
</dbReference>
<dbReference type="PANTHER" id="PTHR35468:SF1">
    <property type="entry name" value="MYOSIN-LIKE PROTEIN"/>
    <property type="match status" value="1"/>
</dbReference>
<feature type="region of interest" description="Disordered" evidence="1">
    <location>
        <begin position="458"/>
        <end position="480"/>
    </location>
</feature>
<organism evidence="2 3">
    <name type="scientific">Buddleja alternifolia</name>
    <dbReference type="NCBI Taxonomy" id="168488"/>
    <lineage>
        <taxon>Eukaryota</taxon>
        <taxon>Viridiplantae</taxon>
        <taxon>Streptophyta</taxon>
        <taxon>Embryophyta</taxon>
        <taxon>Tracheophyta</taxon>
        <taxon>Spermatophyta</taxon>
        <taxon>Magnoliopsida</taxon>
        <taxon>eudicotyledons</taxon>
        <taxon>Gunneridae</taxon>
        <taxon>Pentapetalae</taxon>
        <taxon>asterids</taxon>
        <taxon>lamiids</taxon>
        <taxon>Lamiales</taxon>
        <taxon>Scrophulariaceae</taxon>
        <taxon>Buddlejeae</taxon>
        <taxon>Buddleja</taxon>
    </lineage>
</organism>
<proteinExistence type="predicted"/>
<gene>
    <name evidence="2" type="ORF">BUALT_Bualt13G0038900</name>
</gene>
<accession>A0AAV6WVG4</accession>
<evidence type="ECO:0000313" key="3">
    <source>
        <dbReference type="Proteomes" id="UP000826271"/>
    </source>
</evidence>
<feature type="compositionally biased region" description="Polar residues" evidence="1">
    <location>
        <begin position="48"/>
        <end position="57"/>
    </location>
</feature>
<name>A0AAV6WVG4_9LAMI</name>
<dbReference type="AlphaFoldDB" id="A0AAV6WVG4"/>
<reference evidence="2" key="1">
    <citation type="submission" date="2019-10" db="EMBL/GenBank/DDBJ databases">
        <authorList>
            <person name="Zhang R."/>
            <person name="Pan Y."/>
            <person name="Wang J."/>
            <person name="Ma R."/>
            <person name="Yu S."/>
        </authorList>
    </citation>
    <scope>NUCLEOTIDE SEQUENCE</scope>
    <source>
        <strain evidence="2">LA-IB0</strain>
        <tissue evidence="2">Leaf</tissue>
    </source>
</reference>
<feature type="compositionally biased region" description="Basic residues" evidence="1">
    <location>
        <begin position="27"/>
        <end position="47"/>
    </location>
</feature>
<feature type="compositionally biased region" description="Basic and acidic residues" evidence="1">
    <location>
        <begin position="470"/>
        <end position="480"/>
    </location>
</feature>
<protein>
    <submittedName>
        <fullName evidence="2">Uncharacterized protein</fullName>
    </submittedName>
</protein>
<sequence length="480" mass="55734">MSTTTSRKAKWHPTPPPPPSPQIFRFPRSRRTRRKQPNSTPQHRRLLTRQNHLSSNGKYLENLIDRGNDESFKPNEHDVALSNNESKSFAIQRRDRIGEEEKEEDEKWRFQSEILRAECNLLRIERDFASKKLEKNRIKMEQTLRSAVQALVSGRQKIYEGKNVNAVLEEEIEGLAEKLEEVRKSSSIKDNEARKGSSFDRKSCLLQHQLQKHGGLSDMSCVKEFQELSESNSDNENAISTEEPSVHVEKKCSGQCKAIVRKIVEQVRAETEQWSQMQEMLVQVRVEMEELRLSRDFWEDRAHNSDHEIQSLKLNVEEWKDRALGYEIKADELQLELSVLKNELRKSKTNRGQNGDFKSKDNHRIDEKSLKFENAKKEFNIEETKQDSRPVSLAKQLSKEKKMLLRHLKEKRRSTDKDCTNEISADGRRKIYANGVGVVGGSGYSPLRNIGNSMSLARENGADFPFHSTESSRRRESFRK</sequence>
<evidence type="ECO:0000256" key="1">
    <source>
        <dbReference type="SAM" id="MobiDB-lite"/>
    </source>
</evidence>
<feature type="region of interest" description="Disordered" evidence="1">
    <location>
        <begin position="346"/>
        <end position="365"/>
    </location>
</feature>